<dbReference type="SUPFAM" id="SSF49899">
    <property type="entry name" value="Concanavalin A-like lectins/glucanases"/>
    <property type="match status" value="1"/>
</dbReference>
<dbReference type="AlphaFoldDB" id="K2F842"/>
<evidence type="ECO:0000313" key="2">
    <source>
        <dbReference type="EMBL" id="EKE27346.1"/>
    </source>
</evidence>
<protein>
    <recommendedName>
        <fullName evidence="3">Prepilin-type N-terminal cleavage/methylation domain-containing protein</fullName>
    </recommendedName>
</protein>
<proteinExistence type="predicted"/>
<accession>K2F842</accession>
<dbReference type="NCBIfam" id="TIGR02532">
    <property type="entry name" value="IV_pilin_GFxxxE"/>
    <property type="match status" value="1"/>
</dbReference>
<comment type="caution">
    <text evidence="2">The sequence shown here is derived from an EMBL/GenBank/DDBJ whole genome shotgun (WGS) entry which is preliminary data.</text>
</comment>
<gene>
    <name evidence="2" type="ORF">ACD_3C00223G0023</name>
</gene>
<keyword evidence="1" id="KW-0472">Membrane</keyword>
<dbReference type="Pfam" id="PF13385">
    <property type="entry name" value="Laminin_G_3"/>
    <property type="match status" value="1"/>
</dbReference>
<keyword evidence="1" id="KW-0812">Transmembrane</keyword>
<organism evidence="2">
    <name type="scientific">uncultured bacterium</name>
    <name type="common">gcode 4</name>
    <dbReference type="NCBI Taxonomy" id="1234023"/>
    <lineage>
        <taxon>Bacteria</taxon>
        <taxon>environmental samples</taxon>
    </lineage>
</organism>
<dbReference type="InterPro" id="IPR045584">
    <property type="entry name" value="Pilin-like"/>
</dbReference>
<feature type="transmembrane region" description="Helical" evidence="1">
    <location>
        <begin position="12"/>
        <end position="33"/>
    </location>
</feature>
<reference evidence="2" key="1">
    <citation type="journal article" date="2012" name="Science">
        <title>Fermentation, hydrogen, and sulfur metabolism in multiple uncultivated bacterial phyla.</title>
        <authorList>
            <person name="Wrighton K.C."/>
            <person name="Thomas B.C."/>
            <person name="Sharon I."/>
            <person name="Miller C.S."/>
            <person name="Castelle C.J."/>
            <person name="VerBerkmoes N.C."/>
            <person name="Wilkins M.J."/>
            <person name="Hettich R.L."/>
            <person name="Lipton M.S."/>
            <person name="Williams K.H."/>
            <person name="Long P.E."/>
            <person name="Banfield J.F."/>
        </authorList>
    </citation>
    <scope>NUCLEOTIDE SEQUENCE [LARGE SCALE GENOMIC DNA]</scope>
</reference>
<evidence type="ECO:0008006" key="3">
    <source>
        <dbReference type="Google" id="ProtNLM"/>
    </source>
</evidence>
<dbReference type="Gene3D" id="3.30.700.10">
    <property type="entry name" value="Glycoprotein, Type 4 Pilin"/>
    <property type="match status" value="1"/>
</dbReference>
<dbReference type="SUPFAM" id="SSF54523">
    <property type="entry name" value="Pili subunits"/>
    <property type="match status" value="1"/>
</dbReference>
<dbReference type="Pfam" id="PF07963">
    <property type="entry name" value="N_methyl"/>
    <property type="match status" value="1"/>
</dbReference>
<dbReference type="InterPro" id="IPR012902">
    <property type="entry name" value="N_methyl_site"/>
</dbReference>
<keyword evidence="1" id="KW-1133">Transmembrane helix</keyword>
<sequence length="476" mass="55077">MHLSKNNNAFTLVELIVVIVILAILATIAFLSFSSQSASARDSTRLADMSNIAKWLSVFNAIAGKLPLPDSKIDITASWTIVWYQWYAWTSVLSMIKLSNWWKDPLDKEVYYTYSTNSNRARYQILWFLEDGNNQSLSYSPDLIRNSLKEANADPSSYSWRYSIMKWDSVWILLNSTTMVPVQTANANIDLVTTNSGSSYKVVFTKEPAVIATGTWIFSNMLVRSPELMQDKSLASMDNSLVAYWDMETLVTSWALMVLKDLSKYWNNWICYNSWAQVSCNSTWQWPKIAIGNWKTGKMMTFDGVDDWIKVINPQSVNFDYNENHTVYIKMKMATNQLDTNYSFNYNCILEKWWSWWYPFVVRLNNQNNANPNKVYYARYDTVNLTAVYDTVAYNESSYNDYVFIKSNSNLNLYKNGIYGSGITDISVSTTKNNWDLIIWADNGNKRRFTWDIDEIRIYNRALSDSEISALTNSVK</sequence>
<evidence type="ECO:0000256" key="1">
    <source>
        <dbReference type="SAM" id="Phobius"/>
    </source>
</evidence>
<dbReference type="Gene3D" id="2.60.120.200">
    <property type="match status" value="1"/>
</dbReference>
<dbReference type="InterPro" id="IPR013320">
    <property type="entry name" value="ConA-like_dom_sf"/>
</dbReference>
<dbReference type="EMBL" id="AMFJ01000497">
    <property type="protein sequence ID" value="EKE27346.1"/>
    <property type="molecule type" value="Genomic_DNA"/>
</dbReference>
<name>K2F842_9BACT</name>